<keyword evidence="6" id="KW-0472">Membrane</keyword>
<dbReference type="GO" id="GO:0000155">
    <property type="term" value="F:phosphorelay sensor kinase activity"/>
    <property type="evidence" value="ECO:0007669"/>
    <property type="project" value="InterPro"/>
</dbReference>
<evidence type="ECO:0000259" key="7">
    <source>
        <dbReference type="PROSITE" id="PS50109"/>
    </source>
</evidence>
<organism evidence="8">
    <name type="scientific">Mariniphaga anaerophila</name>
    <dbReference type="NCBI Taxonomy" id="1484053"/>
    <lineage>
        <taxon>Bacteria</taxon>
        <taxon>Pseudomonadati</taxon>
        <taxon>Bacteroidota</taxon>
        <taxon>Bacteroidia</taxon>
        <taxon>Marinilabiliales</taxon>
        <taxon>Prolixibacteraceae</taxon>
        <taxon>Mariniphaga</taxon>
    </lineage>
</organism>
<dbReference type="InterPro" id="IPR004358">
    <property type="entry name" value="Sig_transdc_His_kin-like_C"/>
</dbReference>
<evidence type="ECO:0000256" key="5">
    <source>
        <dbReference type="ARBA" id="ARBA00022777"/>
    </source>
</evidence>
<dbReference type="Proteomes" id="UP000886047">
    <property type="component" value="Unassembled WGS sequence"/>
</dbReference>
<gene>
    <name evidence="8" type="ORF">ENN90_08615</name>
</gene>
<dbReference type="PANTHER" id="PTHR43547">
    <property type="entry name" value="TWO-COMPONENT HISTIDINE KINASE"/>
    <property type="match status" value="1"/>
</dbReference>
<evidence type="ECO:0000256" key="3">
    <source>
        <dbReference type="ARBA" id="ARBA00022553"/>
    </source>
</evidence>
<dbReference type="Gene3D" id="1.10.287.130">
    <property type="match status" value="1"/>
</dbReference>
<evidence type="ECO:0000256" key="1">
    <source>
        <dbReference type="ARBA" id="ARBA00000085"/>
    </source>
</evidence>
<evidence type="ECO:0000256" key="6">
    <source>
        <dbReference type="SAM" id="Phobius"/>
    </source>
</evidence>
<dbReference type="SUPFAM" id="SSF55874">
    <property type="entry name" value="ATPase domain of HSP90 chaperone/DNA topoisomerase II/histidine kinase"/>
    <property type="match status" value="1"/>
</dbReference>
<sequence>MSRKMLLTLIVLMAMVLSGLILIQMNLIKTASDIREEQFDQMVKGALKRVVDQLELHEQRIARESARLGRFPGMDNVPGSFNIFPRQGAGGQITSSFQFRYSDRQFYGSFQEEYQVIITDSIFPGQNPGQNSPPNDVFSFEQLHEFGFNLERRREQWLKDMNWSNYKILLEDRTLDQRIDSVYLAQTIDAIFNESGIELDYRYAVRSSNLGQDRFVMGSPGYNPSRKKEYPSLLFPYDYNGQQPNYLYVYFPQRSGYLLRATGFTIIPTIIFTGLLIAIFVYAIMVIFRQKKLSMIKNDFINNMTHELKTPISTISLASQMLEDGSITNTPKTIEHISRVINQESKRLSFQVEKVLQMAVFNEGRLKLKFKEFDLNKTLQNVLNNFELRVKNKNGVLNSNLIAENAMIKGDEVHITNVIFNLLDNAVKYSNGTPEITVMCENKNDHLIVSVRDNGIGISKEHHAQIFDRFFRVPTGNVHDVKGFGLGLSYVKKIVDLHNGKIKVESAVNKGTKFSILLPKLKK</sequence>
<dbReference type="InterPro" id="IPR003594">
    <property type="entry name" value="HATPase_dom"/>
</dbReference>
<dbReference type="PRINTS" id="PR00344">
    <property type="entry name" value="BCTRLSENSOR"/>
</dbReference>
<keyword evidence="4" id="KW-0808">Transferase</keyword>
<feature type="transmembrane region" description="Helical" evidence="6">
    <location>
        <begin position="264"/>
        <end position="288"/>
    </location>
</feature>
<dbReference type="InterPro" id="IPR036097">
    <property type="entry name" value="HisK_dim/P_sf"/>
</dbReference>
<evidence type="ECO:0000313" key="8">
    <source>
        <dbReference type="EMBL" id="HDR51664.1"/>
    </source>
</evidence>
<dbReference type="Pfam" id="PF00512">
    <property type="entry name" value="HisKA"/>
    <property type="match status" value="1"/>
</dbReference>
<name>A0A831PJE2_9BACT</name>
<dbReference type="SMART" id="SM00388">
    <property type="entry name" value="HisKA"/>
    <property type="match status" value="1"/>
</dbReference>
<dbReference type="CDD" id="cd00075">
    <property type="entry name" value="HATPase"/>
    <property type="match status" value="1"/>
</dbReference>
<dbReference type="InterPro" id="IPR036890">
    <property type="entry name" value="HATPase_C_sf"/>
</dbReference>
<keyword evidence="6" id="KW-1133">Transmembrane helix</keyword>
<dbReference type="PROSITE" id="PS50109">
    <property type="entry name" value="HIS_KIN"/>
    <property type="match status" value="1"/>
</dbReference>
<dbReference type="EC" id="2.7.13.3" evidence="2"/>
<dbReference type="CDD" id="cd00082">
    <property type="entry name" value="HisKA"/>
    <property type="match status" value="1"/>
</dbReference>
<reference evidence="8" key="1">
    <citation type="journal article" date="2020" name="mSystems">
        <title>Genome- and Community-Level Interaction Insights into Carbon Utilization and Element Cycling Functions of Hydrothermarchaeota in Hydrothermal Sediment.</title>
        <authorList>
            <person name="Zhou Z."/>
            <person name="Liu Y."/>
            <person name="Xu W."/>
            <person name="Pan J."/>
            <person name="Luo Z.H."/>
            <person name="Li M."/>
        </authorList>
    </citation>
    <scope>NUCLEOTIDE SEQUENCE [LARGE SCALE GENOMIC DNA]</scope>
    <source>
        <strain evidence="8">SpSt-1217</strain>
    </source>
</reference>
<comment type="catalytic activity">
    <reaction evidence="1">
        <text>ATP + protein L-histidine = ADP + protein N-phospho-L-histidine.</text>
        <dbReference type="EC" id="2.7.13.3"/>
    </reaction>
</comment>
<feature type="domain" description="Histidine kinase" evidence="7">
    <location>
        <begin position="303"/>
        <end position="522"/>
    </location>
</feature>
<dbReference type="InterPro" id="IPR003661">
    <property type="entry name" value="HisK_dim/P_dom"/>
</dbReference>
<proteinExistence type="predicted"/>
<dbReference type="AlphaFoldDB" id="A0A831PJE2"/>
<dbReference type="InterPro" id="IPR005467">
    <property type="entry name" value="His_kinase_dom"/>
</dbReference>
<dbReference type="FunFam" id="3.30.565.10:FF:000006">
    <property type="entry name" value="Sensor histidine kinase WalK"/>
    <property type="match status" value="1"/>
</dbReference>
<evidence type="ECO:0000256" key="4">
    <source>
        <dbReference type="ARBA" id="ARBA00022679"/>
    </source>
</evidence>
<keyword evidence="5 8" id="KW-0418">Kinase</keyword>
<evidence type="ECO:0000256" key="2">
    <source>
        <dbReference type="ARBA" id="ARBA00012438"/>
    </source>
</evidence>
<dbReference type="Pfam" id="PF02518">
    <property type="entry name" value="HATPase_c"/>
    <property type="match status" value="1"/>
</dbReference>
<dbReference type="SUPFAM" id="SSF47384">
    <property type="entry name" value="Homodimeric domain of signal transducing histidine kinase"/>
    <property type="match status" value="1"/>
</dbReference>
<protein>
    <recommendedName>
        <fullName evidence="2">histidine kinase</fullName>
        <ecNumber evidence="2">2.7.13.3</ecNumber>
    </recommendedName>
</protein>
<keyword evidence="3" id="KW-0597">Phosphoprotein</keyword>
<dbReference type="Gene3D" id="3.30.565.10">
    <property type="entry name" value="Histidine kinase-like ATPase, C-terminal domain"/>
    <property type="match status" value="1"/>
</dbReference>
<dbReference type="EMBL" id="DSDK01000470">
    <property type="protein sequence ID" value="HDR51664.1"/>
    <property type="molecule type" value="Genomic_DNA"/>
</dbReference>
<keyword evidence="6" id="KW-0812">Transmembrane</keyword>
<accession>A0A831PJE2</accession>
<dbReference type="SMART" id="SM00387">
    <property type="entry name" value="HATPase_c"/>
    <property type="match status" value="1"/>
</dbReference>
<comment type="caution">
    <text evidence="8">The sequence shown here is derived from an EMBL/GenBank/DDBJ whole genome shotgun (WGS) entry which is preliminary data.</text>
</comment>
<dbReference type="PANTHER" id="PTHR43547:SF2">
    <property type="entry name" value="HYBRID SIGNAL TRANSDUCTION HISTIDINE KINASE C"/>
    <property type="match status" value="1"/>
</dbReference>